<gene>
    <name evidence="2" type="ORF">Sangu_2227700</name>
</gene>
<dbReference type="Pfam" id="PF00078">
    <property type="entry name" value="RVT_1"/>
    <property type="match status" value="1"/>
</dbReference>
<proteinExistence type="predicted"/>
<comment type="caution">
    <text evidence="2">The sequence shown here is derived from an EMBL/GenBank/DDBJ whole genome shotgun (WGS) entry which is preliminary data.</text>
</comment>
<dbReference type="AlphaFoldDB" id="A0AAW2L4N4"/>
<protein>
    <recommendedName>
        <fullName evidence="1">Reverse transcriptase domain-containing protein</fullName>
    </recommendedName>
</protein>
<dbReference type="SUPFAM" id="SSF56672">
    <property type="entry name" value="DNA/RNA polymerases"/>
    <property type="match status" value="1"/>
</dbReference>
<feature type="domain" description="Reverse transcriptase" evidence="1">
    <location>
        <begin position="18"/>
        <end position="174"/>
    </location>
</feature>
<evidence type="ECO:0000259" key="1">
    <source>
        <dbReference type="Pfam" id="PF00078"/>
    </source>
</evidence>
<evidence type="ECO:0000313" key="2">
    <source>
        <dbReference type="EMBL" id="KAL0313833.1"/>
    </source>
</evidence>
<dbReference type="InterPro" id="IPR043128">
    <property type="entry name" value="Rev_trsase/Diguanyl_cyclase"/>
</dbReference>
<dbReference type="CDD" id="cd01647">
    <property type="entry name" value="RT_LTR"/>
    <property type="match status" value="1"/>
</dbReference>
<dbReference type="Gene3D" id="3.10.10.10">
    <property type="entry name" value="HIV Type 1 Reverse Transcriptase, subunit A, domain 1"/>
    <property type="match status" value="1"/>
</dbReference>
<dbReference type="EMBL" id="JACGWK010000015">
    <property type="protein sequence ID" value="KAL0313833.1"/>
    <property type="molecule type" value="Genomic_DNA"/>
</dbReference>
<dbReference type="PANTHER" id="PTHR24559">
    <property type="entry name" value="TRANSPOSON TY3-I GAG-POL POLYPROTEIN"/>
    <property type="match status" value="1"/>
</dbReference>
<name>A0AAW2L4N4_9LAMI</name>
<sequence length="293" mass="33579">MCIRGTIYEWLANVVVVPNAARKWRMCTDYADLNKECLKDPYPLPRIDLLVDSIAGCELFSMMDAYQGYHQILMVEEDRVKTSFTTENSIIVNVMSFGLKNTRATYQRLVNKMFKDQIGASMEVYVDDMLVKSKEDDHLAHLKQTIEVMRAYEMKLNPTKCTFGVRSGIFLGYMVSERGIEANPEKIEAIMRLQSPRMLKDVQKLTRLTNHPLRHVMARPDASGRLIKWEVELGEHNIEYQNRTSINAQILANFITEFTGEQVEDKQGSWLLYVDGSYNANNGGAGVLLHRPD</sequence>
<organism evidence="2">
    <name type="scientific">Sesamum angustifolium</name>
    <dbReference type="NCBI Taxonomy" id="2727405"/>
    <lineage>
        <taxon>Eukaryota</taxon>
        <taxon>Viridiplantae</taxon>
        <taxon>Streptophyta</taxon>
        <taxon>Embryophyta</taxon>
        <taxon>Tracheophyta</taxon>
        <taxon>Spermatophyta</taxon>
        <taxon>Magnoliopsida</taxon>
        <taxon>eudicotyledons</taxon>
        <taxon>Gunneridae</taxon>
        <taxon>Pentapetalae</taxon>
        <taxon>asterids</taxon>
        <taxon>lamiids</taxon>
        <taxon>Lamiales</taxon>
        <taxon>Pedaliaceae</taxon>
        <taxon>Sesamum</taxon>
    </lineage>
</organism>
<reference evidence="2" key="2">
    <citation type="journal article" date="2024" name="Plant">
        <title>Genomic evolution and insights into agronomic trait innovations of Sesamum species.</title>
        <authorList>
            <person name="Miao H."/>
            <person name="Wang L."/>
            <person name="Qu L."/>
            <person name="Liu H."/>
            <person name="Sun Y."/>
            <person name="Le M."/>
            <person name="Wang Q."/>
            <person name="Wei S."/>
            <person name="Zheng Y."/>
            <person name="Lin W."/>
            <person name="Duan Y."/>
            <person name="Cao H."/>
            <person name="Xiong S."/>
            <person name="Wang X."/>
            <person name="Wei L."/>
            <person name="Li C."/>
            <person name="Ma Q."/>
            <person name="Ju M."/>
            <person name="Zhao R."/>
            <person name="Li G."/>
            <person name="Mu C."/>
            <person name="Tian Q."/>
            <person name="Mei H."/>
            <person name="Zhang T."/>
            <person name="Gao T."/>
            <person name="Zhang H."/>
        </authorList>
    </citation>
    <scope>NUCLEOTIDE SEQUENCE</scope>
    <source>
        <strain evidence="2">G01</strain>
    </source>
</reference>
<dbReference type="InterPro" id="IPR000477">
    <property type="entry name" value="RT_dom"/>
</dbReference>
<dbReference type="PANTHER" id="PTHR24559:SF431">
    <property type="entry name" value="RNA-DIRECTED DNA POLYMERASE HOMOLOG"/>
    <property type="match status" value="1"/>
</dbReference>
<dbReference type="InterPro" id="IPR043502">
    <property type="entry name" value="DNA/RNA_pol_sf"/>
</dbReference>
<reference evidence="2" key="1">
    <citation type="submission" date="2020-06" db="EMBL/GenBank/DDBJ databases">
        <authorList>
            <person name="Li T."/>
            <person name="Hu X."/>
            <person name="Zhang T."/>
            <person name="Song X."/>
            <person name="Zhang H."/>
            <person name="Dai N."/>
            <person name="Sheng W."/>
            <person name="Hou X."/>
            <person name="Wei L."/>
        </authorList>
    </citation>
    <scope>NUCLEOTIDE SEQUENCE</scope>
    <source>
        <strain evidence="2">G01</strain>
        <tissue evidence="2">Leaf</tissue>
    </source>
</reference>
<dbReference type="InterPro" id="IPR053134">
    <property type="entry name" value="RNA-dir_DNA_polymerase"/>
</dbReference>
<dbReference type="Gene3D" id="3.30.70.270">
    <property type="match status" value="1"/>
</dbReference>
<accession>A0AAW2L4N4</accession>